<dbReference type="CDD" id="cd09008">
    <property type="entry name" value="MTAN"/>
    <property type="match status" value="1"/>
</dbReference>
<protein>
    <submittedName>
        <fullName evidence="2 3">Adenosylhomocysteine nucleosidase</fullName>
    </submittedName>
</protein>
<dbReference type="OrthoDB" id="9792278at2"/>
<dbReference type="PANTHER" id="PTHR46832">
    <property type="entry name" value="5'-METHYLTHIOADENOSINE/S-ADENOSYLHOMOCYSTEINE NUCLEOSIDASE"/>
    <property type="match status" value="1"/>
</dbReference>
<evidence type="ECO:0000313" key="2">
    <source>
        <dbReference type="EMBL" id="GGF02608.1"/>
    </source>
</evidence>
<dbReference type="GO" id="GO:0008930">
    <property type="term" value="F:methylthioadenosine nucleosidase activity"/>
    <property type="evidence" value="ECO:0007669"/>
    <property type="project" value="TreeGrafter"/>
</dbReference>
<reference evidence="2" key="1">
    <citation type="journal article" date="2014" name="Int. J. Syst. Evol. Microbiol.">
        <title>Complete genome of a new Firmicutes species belonging to the dominant human colonic microbiota ('Ruminococcus bicirculans') reveals two chromosomes and a selective capacity to utilize plant glucans.</title>
        <authorList>
            <consortium name="NISC Comparative Sequencing Program"/>
            <person name="Wegmann U."/>
            <person name="Louis P."/>
            <person name="Goesmann A."/>
            <person name="Henrissat B."/>
            <person name="Duncan S.H."/>
            <person name="Flint H.J."/>
        </authorList>
    </citation>
    <scope>NUCLEOTIDE SEQUENCE</scope>
    <source>
        <strain evidence="2">CGMCC 1.12707</strain>
    </source>
</reference>
<dbReference type="Proteomes" id="UP000184120">
    <property type="component" value="Unassembled WGS sequence"/>
</dbReference>
<dbReference type="SUPFAM" id="SSF53167">
    <property type="entry name" value="Purine and uridine phosphorylases"/>
    <property type="match status" value="1"/>
</dbReference>
<evidence type="ECO:0000259" key="1">
    <source>
        <dbReference type="Pfam" id="PF01048"/>
    </source>
</evidence>
<dbReference type="GO" id="GO:0005829">
    <property type="term" value="C:cytosol"/>
    <property type="evidence" value="ECO:0007669"/>
    <property type="project" value="TreeGrafter"/>
</dbReference>
<dbReference type="NCBIfam" id="NF004079">
    <property type="entry name" value="PRK05584.1"/>
    <property type="match status" value="1"/>
</dbReference>
<gene>
    <name evidence="2" type="ORF">GCM10010984_20110</name>
    <name evidence="3" type="ORF">SAMN05443634_11114</name>
</gene>
<evidence type="ECO:0000313" key="5">
    <source>
        <dbReference type="Proteomes" id="UP000650994"/>
    </source>
</evidence>
<evidence type="ECO:0000313" key="3">
    <source>
        <dbReference type="EMBL" id="SHL55283.1"/>
    </source>
</evidence>
<dbReference type="InterPro" id="IPR000845">
    <property type="entry name" value="Nucleoside_phosphorylase_d"/>
</dbReference>
<organism evidence="3 4">
    <name type="scientific">Chishuiella changwenlii</name>
    <dbReference type="NCBI Taxonomy" id="1434701"/>
    <lineage>
        <taxon>Bacteria</taxon>
        <taxon>Pseudomonadati</taxon>
        <taxon>Bacteroidota</taxon>
        <taxon>Flavobacteriia</taxon>
        <taxon>Flavobacteriales</taxon>
        <taxon>Weeksellaceae</taxon>
        <taxon>Chishuiella</taxon>
    </lineage>
</organism>
<proteinExistence type="predicted"/>
<dbReference type="GO" id="GO:0019284">
    <property type="term" value="P:L-methionine salvage from S-adenosylmethionine"/>
    <property type="evidence" value="ECO:0007669"/>
    <property type="project" value="TreeGrafter"/>
</dbReference>
<name>A0A1M7BK32_9FLAO</name>
<dbReference type="GO" id="GO:0009116">
    <property type="term" value="P:nucleoside metabolic process"/>
    <property type="evidence" value="ECO:0007669"/>
    <property type="project" value="InterPro"/>
</dbReference>
<dbReference type="PANTHER" id="PTHR46832:SF1">
    <property type="entry name" value="5'-METHYLTHIOADENOSINE_S-ADENOSYLHOMOCYSTEINE NUCLEOSIDASE"/>
    <property type="match status" value="1"/>
</dbReference>
<dbReference type="EMBL" id="BMFL01000013">
    <property type="protein sequence ID" value="GGF02608.1"/>
    <property type="molecule type" value="Genomic_DNA"/>
</dbReference>
<evidence type="ECO:0000313" key="4">
    <source>
        <dbReference type="Proteomes" id="UP000184120"/>
    </source>
</evidence>
<dbReference type="AlphaFoldDB" id="A0A1M7BK32"/>
<dbReference type="InterPro" id="IPR035994">
    <property type="entry name" value="Nucleoside_phosphorylase_sf"/>
</dbReference>
<dbReference type="GO" id="GO:0008782">
    <property type="term" value="F:adenosylhomocysteine nucleosidase activity"/>
    <property type="evidence" value="ECO:0007669"/>
    <property type="project" value="TreeGrafter"/>
</dbReference>
<reference evidence="5" key="4">
    <citation type="journal article" date="2019" name="Int. J. Syst. Evol. Microbiol.">
        <title>The Global Catalogue of Microorganisms (GCM) 10K type strain sequencing project: providing services to taxonomists for standard genome sequencing and annotation.</title>
        <authorList>
            <consortium name="The Broad Institute Genomics Platform"/>
            <consortium name="The Broad Institute Genome Sequencing Center for Infectious Disease"/>
            <person name="Wu L."/>
            <person name="Ma J."/>
        </authorList>
    </citation>
    <scope>NUCLEOTIDE SEQUENCE [LARGE SCALE GENOMIC DNA]</scope>
    <source>
        <strain evidence="5">CGMCC 1.12707</strain>
    </source>
</reference>
<dbReference type="STRING" id="1434701.SAMN05443634_11114"/>
<dbReference type="RefSeq" id="WP_072933484.1">
    <property type="nucleotide sequence ID" value="NZ_BMFL01000013.1"/>
</dbReference>
<accession>A0A1M7BK32</accession>
<dbReference type="Pfam" id="PF01048">
    <property type="entry name" value="PNP_UDP_1"/>
    <property type="match status" value="1"/>
</dbReference>
<reference evidence="4" key="3">
    <citation type="submission" date="2016-11" db="EMBL/GenBank/DDBJ databases">
        <authorList>
            <person name="Varghese N."/>
            <person name="Submissions S."/>
        </authorList>
    </citation>
    <scope>NUCLEOTIDE SEQUENCE [LARGE SCALE GENOMIC DNA]</scope>
    <source>
        <strain evidence="4">DSM 27989</strain>
    </source>
</reference>
<feature type="domain" description="Nucleoside phosphorylase" evidence="1">
    <location>
        <begin position="6"/>
        <end position="245"/>
    </location>
</feature>
<reference evidence="2" key="5">
    <citation type="submission" date="2024-05" db="EMBL/GenBank/DDBJ databases">
        <authorList>
            <person name="Sun Q."/>
            <person name="Zhou Y."/>
        </authorList>
    </citation>
    <scope>NUCLEOTIDE SEQUENCE</scope>
    <source>
        <strain evidence="2">CGMCC 1.12707</strain>
    </source>
</reference>
<dbReference type="Gene3D" id="3.40.50.1580">
    <property type="entry name" value="Nucleoside phosphorylase domain"/>
    <property type="match status" value="1"/>
</dbReference>
<reference evidence="3" key="2">
    <citation type="submission" date="2016-11" db="EMBL/GenBank/DDBJ databases">
        <authorList>
            <person name="Jaros S."/>
            <person name="Januszkiewicz K."/>
            <person name="Wedrychowicz H."/>
        </authorList>
    </citation>
    <scope>NUCLEOTIDE SEQUENCE [LARGE SCALE GENOMIC DNA]</scope>
    <source>
        <strain evidence="3">DSM 27989</strain>
    </source>
</reference>
<dbReference type="EMBL" id="FRBH01000011">
    <property type="protein sequence ID" value="SHL55283.1"/>
    <property type="molecule type" value="Genomic_DNA"/>
</dbReference>
<dbReference type="Proteomes" id="UP000650994">
    <property type="component" value="Unassembled WGS sequence"/>
</dbReference>
<keyword evidence="5" id="KW-1185">Reference proteome</keyword>
<sequence>MSEKIIGIMGAIPEEINGVVSLLSNKKEHKLGKRTYYTGEINNQKVVVVFSRIGKVAAATTVSTLILEFKITELIFTGVAGAIHSSLKIGDIVLGESLIQHDMNAHPLFPAYEIPLLNKAYFNSDNERIDLATSTILEMLEQQNLYDVITEEDLKKFNIHSPQLHVGLIGSGDLFFSTNSQKEKLQEKLPELLCVEMEGAAVAQVCYEFGIPYIIIRTISDEADDKSTVDFNSFIEKISNVYSIEIIKNIIK</sequence>